<dbReference type="Gene3D" id="3.40.50.2020">
    <property type="match status" value="1"/>
</dbReference>
<dbReference type="EMBL" id="CP132353">
    <property type="protein sequence ID" value="WLS79254.1"/>
    <property type="molecule type" value="Genomic_DNA"/>
</dbReference>
<evidence type="ECO:0000313" key="2">
    <source>
        <dbReference type="EMBL" id="WLS79254.1"/>
    </source>
</evidence>
<dbReference type="PANTHER" id="PTHR47505:SF1">
    <property type="entry name" value="DNA UTILIZATION PROTEIN YHGH"/>
    <property type="match status" value="1"/>
</dbReference>
<name>A0AA50DJU4_9GAMM</name>
<accession>A0AA50DJU4</accession>
<reference evidence="2 3" key="1">
    <citation type="submission" date="2023-07" db="EMBL/GenBank/DDBJ databases">
        <title>Pathogenic bacteria of pear tree diseases.</title>
        <authorList>
            <person name="Zhang Z."/>
            <person name="He L."/>
            <person name="Huang R."/>
        </authorList>
    </citation>
    <scope>NUCLEOTIDE SEQUENCE [LARGE SCALE GENOMIC DNA]</scope>
    <source>
        <strain evidence="2 3">DE2</strain>
    </source>
</reference>
<dbReference type="SUPFAM" id="SSF53271">
    <property type="entry name" value="PRTase-like"/>
    <property type="match status" value="1"/>
</dbReference>
<dbReference type="InterPro" id="IPR000836">
    <property type="entry name" value="PRTase_dom"/>
</dbReference>
<comment type="similarity">
    <text evidence="1">Belongs to the ComF/GntX family.</text>
</comment>
<dbReference type="RefSeq" id="WP_306209863.1">
    <property type="nucleotide sequence ID" value="NZ_CP132353.1"/>
</dbReference>
<evidence type="ECO:0000256" key="1">
    <source>
        <dbReference type="ARBA" id="ARBA00008007"/>
    </source>
</evidence>
<dbReference type="NCBIfam" id="NF008616">
    <property type="entry name" value="PRK11595.1"/>
    <property type="match status" value="1"/>
</dbReference>
<organism evidence="2 3">
    <name type="scientific">Erwinia pyri</name>
    <dbReference type="NCBI Taxonomy" id="3062598"/>
    <lineage>
        <taxon>Bacteria</taxon>
        <taxon>Pseudomonadati</taxon>
        <taxon>Pseudomonadota</taxon>
        <taxon>Gammaproteobacteria</taxon>
        <taxon>Enterobacterales</taxon>
        <taxon>Erwiniaceae</taxon>
        <taxon>Erwinia</taxon>
    </lineage>
</organism>
<dbReference type="Proteomes" id="UP001228139">
    <property type="component" value="Chromosome"/>
</dbReference>
<dbReference type="PANTHER" id="PTHR47505">
    <property type="entry name" value="DNA UTILIZATION PROTEIN YHGH"/>
    <property type="match status" value="1"/>
</dbReference>
<dbReference type="AlphaFoldDB" id="A0AA50DJU4"/>
<gene>
    <name evidence="2" type="primary">gntX</name>
    <name evidence="2" type="ORF">Q3V30_01675</name>
</gene>
<dbReference type="InterPro" id="IPR029057">
    <property type="entry name" value="PRTase-like"/>
</dbReference>
<keyword evidence="3" id="KW-1185">Reference proteome</keyword>
<dbReference type="CDD" id="cd06223">
    <property type="entry name" value="PRTases_typeI"/>
    <property type="match status" value="1"/>
</dbReference>
<protein>
    <submittedName>
        <fullName evidence="2">DNA utilization protein GntX</fullName>
    </submittedName>
</protein>
<proteinExistence type="inferred from homology"/>
<dbReference type="InterPro" id="IPR051910">
    <property type="entry name" value="ComF/GntX_DNA_util-trans"/>
</dbReference>
<dbReference type="KEGG" id="epi:Q3V30_01675"/>
<sequence length="227" mass="25407">MLPMPATCWLCQMPLTLAGHGLCSFCLRHLPALPVCCPRCGLASASATTACGACLTKPPYWQQMIFVSDWRPPVSSWVKRLKFFRATALSAMLARLLLLSWLTARRQHKLRRPDLLLCVPLHKTRAWQRGYNQMDEVARQLAHWLQCRYSPAGISRRRKTGIQHLLLATARRKNLRGAFRVEIAVKGLHIALLDDVVTTGSTVGEISRILLAAGAASVEIWSLCRTL</sequence>
<evidence type="ECO:0000313" key="3">
    <source>
        <dbReference type="Proteomes" id="UP001228139"/>
    </source>
</evidence>